<reference evidence="2" key="2">
    <citation type="submission" date="2022-01" db="EMBL/GenBank/DDBJ databases">
        <authorList>
            <person name="Yamashiro T."/>
            <person name="Shiraishi A."/>
            <person name="Satake H."/>
            <person name="Nakayama K."/>
        </authorList>
    </citation>
    <scope>NUCLEOTIDE SEQUENCE</scope>
</reference>
<dbReference type="Proteomes" id="UP001151760">
    <property type="component" value="Unassembled WGS sequence"/>
</dbReference>
<gene>
    <name evidence="2" type="ORF">Tco_1092323</name>
</gene>
<protein>
    <submittedName>
        <fullName evidence="2">Uncharacterized protein</fullName>
    </submittedName>
</protein>
<evidence type="ECO:0000313" key="3">
    <source>
        <dbReference type="Proteomes" id="UP001151760"/>
    </source>
</evidence>
<feature type="region of interest" description="Disordered" evidence="1">
    <location>
        <begin position="441"/>
        <end position="507"/>
    </location>
</feature>
<organism evidence="2 3">
    <name type="scientific">Tanacetum coccineum</name>
    <dbReference type="NCBI Taxonomy" id="301880"/>
    <lineage>
        <taxon>Eukaryota</taxon>
        <taxon>Viridiplantae</taxon>
        <taxon>Streptophyta</taxon>
        <taxon>Embryophyta</taxon>
        <taxon>Tracheophyta</taxon>
        <taxon>Spermatophyta</taxon>
        <taxon>Magnoliopsida</taxon>
        <taxon>eudicotyledons</taxon>
        <taxon>Gunneridae</taxon>
        <taxon>Pentapetalae</taxon>
        <taxon>asterids</taxon>
        <taxon>campanulids</taxon>
        <taxon>Asterales</taxon>
        <taxon>Asteraceae</taxon>
        <taxon>Asteroideae</taxon>
        <taxon>Anthemideae</taxon>
        <taxon>Anthemidinae</taxon>
        <taxon>Tanacetum</taxon>
    </lineage>
</organism>
<proteinExistence type="predicted"/>
<evidence type="ECO:0000313" key="2">
    <source>
        <dbReference type="EMBL" id="GJT96805.1"/>
    </source>
</evidence>
<feature type="compositionally biased region" description="Low complexity" evidence="1">
    <location>
        <begin position="482"/>
        <end position="498"/>
    </location>
</feature>
<reference evidence="2" key="1">
    <citation type="journal article" date="2022" name="Int. J. Mol. Sci.">
        <title>Draft Genome of Tanacetum Coccineum: Genomic Comparison of Closely Related Tanacetum-Family Plants.</title>
        <authorList>
            <person name="Yamashiro T."/>
            <person name="Shiraishi A."/>
            <person name="Nakayama K."/>
            <person name="Satake H."/>
        </authorList>
    </citation>
    <scope>NUCLEOTIDE SEQUENCE</scope>
</reference>
<dbReference type="EMBL" id="BQNB010020515">
    <property type="protein sequence ID" value="GJT96805.1"/>
    <property type="molecule type" value="Genomic_DNA"/>
</dbReference>
<name>A0ABQ5I9W0_9ASTR</name>
<accession>A0ABQ5I9W0</accession>
<keyword evidence="3" id="KW-1185">Reference proteome</keyword>
<sequence>MVLRWKMDMLTIRARRFLKNTHRKRTINGNEFVGFDKSKVECYNYHKKGHFAKESLVSCDGLGRYDGLIRQKKDLIMKKLEIAQKEKDRIQFNVDKFENASKILNKLIERQIVDNYKKGLGYNAVPPPYIGNFMPPTPDLSFTGLDKFVNKPVVENRKSDKEVSRVNVVRPIPYLSKKAHSTVSGPIHKKLAFKNSKFNQRVNTVRDKNVNTARPKAVVNVVKGNNVNVVKALACWVWKPKTKVLEHVSKKPNSASIPEPEEGNPQMDLQDKGVIDSGCLRHMKGNMSYLTDYKEIDGGYVAFLRDPKGNLVRGLPSKLFEMIKPVLLVKRKANTQASLAVNMHAMCPVTILNTIDPLGKFDGKADEGVFVGYSLNSSVPDWLFDIDTLTRTMNYEPIIAGTQSNGFAGTKASDNAGQARKETEPVKDYILLPLWTANLPYSQDPKSSQDDGTKPSSDDGKKVDKDPRKYSEGIDQEKEDNVNNTNNANAASTNEVNAISGKTSIELPLDQNILELEDYSIFEDD</sequence>
<feature type="region of interest" description="Disordered" evidence="1">
    <location>
        <begin position="248"/>
        <end position="270"/>
    </location>
</feature>
<evidence type="ECO:0000256" key="1">
    <source>
        <dbReference type="SAM" id="MobiDB-lite"/>
    </source>
</evidence>
<comment type="caution">
    <text evidence="2">The sequence shown here is derived from an EMBL/GenBank/DDBJ whole genome shotgun (WGS) entry which is preliminary data.</text>
</comment>
<feature type="compositionally biased region" description="Basic and acidic residues" evidence="1">
    <location>
        <begin position="447"/>
        <end position="481"/>
    </location>
</feature>